<dbReference type="Proteomes" id="UP001596201">
    <property type="component" value="Unassembled WGS sequence"/>
</dbReference>
<dbReference type="InterPro" id="IPR010766">
    <property type="entry name" value="DRTGG"/>
</dbReference>
<proteinExistence type="predicted"/>
<organism evidence="3 4">
    <name type="scientific">Salinirubrum litoreum</name>
    <dbReference type="NCBI Taxonomy" id="1126234"/>
    <lineage>
        <taxon>Archaea</taxon>
        <taxon>Methanobacteriati</taxon>
        <taxon>Methanobacteriota</taxon>
        <taxon>Stenosarchaea group</taxon>
        <taxon>Halobacteria</taxon>
        <taxon>Halobacteriales</taxon>
        <taxon>Haloferacaceae</taxon>
        <taxon>Salinirubrum</taxon>
    </lineage>
</organism>
<dbReference type="AlphaFoldDB" id="A0ABD5R850"/>
<dbReference type="RefSeq" id="WP_227228534.1">
    <property type="nucleotide sequence ID" value="NZ_JAJCVJ010000001.1"/>
</dbReference>
<name>A0ABD5R850_9EURY</name>
<protein>
    <submittedName>
        <fullName evidence="3">Phosphotransacetylase family protein</fullName>
    </submittedName>
</protein>
<dbReference type="CDD" id="cd03109">
    <property type="entry name" value="DTBS"/>
    <property type="match status" value="1"/>
</dbReference>
<feature type="domain" description="DRTGG" evidence="2">
    <location>
        <begin position="216"/>
        <end position="319"/>
    </location>
</feature>
<dbReference type="Gene3D" id="3.40.1390.20">
    <property type="entry name" value="HprK N-terminal domain-like"/>
    <property type="match status" value="1"/>
</dbReference>
<gene>
    <name evidence="3" type="ORF">ACFPJ5_04100</name>
</gene>
<dbReference type="SUPFAM" id="SSF75138">
    <property type="entry name" value="HprK N-terminal domain-like"/>
    <property type="match status" value="1"/>
</dbReference>
<keyword evidence="1" id="KW-0315">Glutamine amidotransferase</keyword>
<dbReference type="SUPFAM" id="SSF52540">
    <property type="entry name" value="P-loop containing nucleoside triphosphate hydrolases"/>
    <property type="match status" value="1"/>
</dbReference>
<comment type="caution">
    <text evidence="3">The sequence shown here is derived from an EMBL/GenBank/DDBJ whole genome shotgun (WGS) entry which is preliminary data.</text>
</comment>
<evidence type="ECO:0000256" key="1">
    <source>
        <dbReference type="ARBA" id="ARBA00022962"/>
    </source>
</evidence>
<accession>A0ABD5R850</accession>
<dbReference type="Pfam" id="PF13500">
    <property type="entry name" value="AAA_26"/>
    <property type="match status" value="1"/>
</dbReference>
<reference evidence="3 4" key="1">
    <citation type="journal article" date="2019" name="Int. J. Syst. Evol. Microbiol.">
        <title>The Global Catalogue of Microorganisms (GCM) 10K type strain sequencing project: providing services to taxonomists for standard genome sequencing and annotation.</title>
        <authorList>
            <consortium name="The Broad Institute Genomics Platform"/>
            <consortium name="The Broad Institute Genome Sequencing Center for Infectious Disease"/>
            <person name="Wu L."/>
            <person name="Ma J."/>
        </authorList>
    </citation>
    <scope>NUCLEOTIDE SEQUENCE [LARGE SCALE GENOMIC DNA]</scope>
    <source>
        <strain evidence="3 4">CGMCC 1.12237</strain>
    </source>
</reference>
<dbReference type="PANTHER" id="PTHR21343:SF8">
    <property type="entry name" value="DRTGG DOMAIN-CONTAINING PROTEIN"/>
    <property type="match status" value="1"/>
</dbReference>
<keyword evidence="4" id="KW-1185">Reference proteome</keyword>
<dbReference type="Pfam" id="PF07085">
    <property type="entry name" value="DRTGG"/>
    <property type="match status" value="1"/>
</dbReference>
<evidence type="ECO:0000313" key="3">
    <source>
        <dbReference type="EMBL" id="MFC5366107.1"/>
    </source>
</evidence>
<evidence type="ECO:0000313" key="4">
    <source>
        <dbReference type="Proteomes" id="UP001596201"/>
    </source>
</evidence>
<sequence length="366" mass="39106">MNTLLVTSTHESTGKTAVTLALGLLAKERGQSVGYMKPKGTRLQSNVGKTLDQDPMLARELFETDAEMHQMEPIVYSPTFVEGAIRGREQTDELREQVKSNFDDLAVDRDLMLVEGGGKLSTGGIVGLTDPQVAELLDAQVVLVADYSQPGDVDEVLAAADDIGDRLAGVLFNRVADTNYDELETDVVPFLERQGVPVLGVLPRVQELAGITVEGLASELGAEVVTDAPTDAFVERFLVGAMGGDEALRYFRRTKDAAVITGGDRSEIHTAALEAPGVKCLILTGGHRPPGAVIGKAEQKGIPVLLVNSDTLSAIERAEDLVRGGRTRDERTVEIMRDLLFDHTDVDALIGAEDAGAGSVEDGDEE</sequence>
<dbReference type="InterPro" id="IPR028979">
    <property type="entry name" value="Ser_kin/Pase_Hpr-like_N_sf"/>
</dbReference>
<dbReference type="InterPro" id="IPR027417">
    <property type="entry name" value="P-loop_NTPase"/>
</dbReference>
<dbReference type="EMBL" id="JBHSKX010000001">
    <property type="protein sequence ID" value="MFC5366107.1"/>
    <property type="molecule type" value="Genomic_DNA"/>
</dbReference>
<evidence type="ECO:0000259" key="2">
    <source>
        <dbReference type="Pfam" id="PF07085"/>
    </source>
</evidence>
<dbReference type="PANTHER" id="PTHR21343">
    <property type="entry name" value="DETHIOBIOTIN SYNTHETASE"/>
    <property type="match status" value="1"/>
</dbReference>
<dbReference type="Gene3D" id="3.40.50.300">
    <property type="entry name" value="P-loop containing nucleotide triphosphate hydrolases"/>
    <property type="match status" value="1"/>
</dbReference>